<dbReference type="InterPro" id="IPR036761">
    <property type="entry name" value="TTHA0802/YceI-like_sf"/>
</dbReference>
<dbReference type="PANTHER" id="PTHR34406">
    <property type="entry name" value="PROTEIN YCEI"/>
    <property type="match status" value="1"/>
</dbReference>
<evidence type="ECO:0000259" key="2">
    <source>
        <dbReference type="SMART" id="SM00867"/>
    </source>
</evidence>
<accession>A0A501PGK1</accession>
<comment type="caution">
    <text evidence="3">The sequence shown here is derived from an EMBL/GenBank/DDBJ whole genome shotgun (WGS) entry which is preliminary data.</text>
</comment>
<evidence type="ECO:0000313" key="3">
    <source>
        <dbReference type="EMBL" id="TPD59142.1"/>
    </source>
</evidence>
<feature type="domain" description="Lipid/polyisoprenoid-binding YceI-like" evidence="2">
    <location>
        <begin position="22"/>
        <end position="182"/>
    </location>
</feature>
<dbReference type="Gene3D" id="2.40.128.110">
    <property type="entry name" value="Lipid/polyisoprenoid-binding, YceI-like"/>
    <property type="match status" value="1"/>
</dbReference>
<dbReference type="PANTHER" id="PTHR34406:SF1">
    <property type="entry name" value="PROTEIN YCEI"/>
    <property type="match status" value="1"/>
</dbReference>
<gene>
    <name evidence="3" type="ORF">FIV46_13005</name>
</gene>
<keyword evidence="4" id="KW-1185">Reference proteome</keyword>
<organism evidence="3 4">
    <name type="scientific">Emcibacter nanhaiensis</name>
    <dbReference type="NCBI Taxonomy" id="1505037"/>
    <lineage>
        <taxon>Bacteria</taxon>
        <taxon>Pseudomonadati</taxon>
        <taxon>Pseudomonadota</taxon>
        <taxon>Alphaproteobacteria</taxon>
        <taxon>Emcibacterales</taxon>
        <taxon>Emcibacteraceae</taxon>
        <taxon>Emcibacter</taxon>
    </lineage>
</organism>
<dbReference type="AlphaFoldDB" id="A0A501PGK1"/>
<dbReference type="Proteomes" id="UP000319148">
    <property type="component" value="Unassembled WGS sequence"/>
</dbReference>
<keyword evidence="1" id="KW-0732">Signal</keyword>
<dbReference type="EMBL" id="VFIY01000015">
    <property type="protein sequence ID" value="TPD59142.1"/>
    <property type="molecule type" value="Genomic_DNA"/>
</dbReference>
<reference evidence="4" key="1">
    <citation type="submission" date="2019-06" db="EMBL/GenBank/DDBJ databases">
        <title>The complete genome of Emcibacter congregatus ZYLT.</title>
        <authorList>
            <person name="Zhao Z."/>
        </authorList>
    </citation>
    <scope>NUCLEOTIDE SEQUENCE [LARGE SCALE GENOMIC DNA]</scope>
    <source>
        <strain evidence="4">MCCC 1A06723</strain>
    </source>
</reference>
<dbReference type="SMART" id="SM00867">
    <property type="entry name" value="YceI"/>
    <property type="match status" value="1"/>
</dbReference>
<sequence length="185" mass="20121">MTRIFALLGLLLLFPQAGLSADWAVDPAKSRLGFSSIQTGQPFEGVFKNWSAKISLDPDDLSAASIRVEIDMASVDTSDMQRDSVLPEVEWFDVAHFPKAVFESKNVRLIEGNKYEAEGTLTIRGIGKKVLLPFTLEIDGAVAQAAGGLTLVRTDFGVGQNMWASGQWIGLEVKVTFEIRASTGE</sequence>
<name>A0A501PGK1_9PROT</name>
<dbReference type="OrthoDB" id="1247465at2"/>
<evidence type="ECO:0000256" key="1">
    <source>
        <dbReference type="SAM" id="SignalP"/>
    </source>
</evidence>
<dbReference type="SUPFAM" id="SSF101874">
    <property type="entry name" value="YceI-like"/>
    <property type="match status" value="1"/>
</dbReference>
<proteinExistence type="predicted"/>
<feature type="chain" id="PRO_5021214070" evidence="1">
    <location>
        <begin position="21"/>
        <end position="185"/>
    </location>
</feature>
<evidence type="ECO:0000313" key="4">
    <source>
        <dbReference type="Proteomes" id="UP000319148"/>
    </source>
</evidence>
<dbReference type="RefSeq" id="WP_139941361.1">
    <property type="nucleotide sequence ID" value="NZ_JBHSYP010000002.1"/>
</dbReference>
<feature type="signal peptide" evidence="1">
    <location>
        <begin position="1"/>
        <end position="20"/>
    </location>
</feature>
<dbReference type="Pfam" id="PF04264">
    <property type="entry name" value="YceI"/>
    <property type="match status" value="1"/>
</dbReference>
<protein>
    <submittedName>
        <fullName evidence="3">YceI family protein</fullName>
    </submittedName>
</protein>
<dbReference type="InterPro" id="IPR007372">
    <property type="entry name" value="Lipid/polyisoprenoid-bd_YceI"/>
</dbReference>